<dbReference type="InterPro" id="IPR005532">
    <property type="entry name" value="SUMF_dom"/>
</dbReference>
<feature type="chain" id="PRO_5014873714" evidence="1">
    <location>
        <begin position="22"/>
        <end position="579"/>
    </location>
</feature>
<dbReference type="AlphaFoldDB" id="A0A1H6F886"/>
<dbReference type="Pfam" id="PF13365">
    <property type="entry name" value="Trypsin_2"/>
    <property type="match status" value="1"/>
</dbReference>
<dbReference type="OrthoDB" id="9766361at2"/>
<feature type="signal peptide" evidence="1">
    <location>
        <begin position="1"/>
        <end position="21"/>
    </location>
</feature>
<dbReference type="InterPro" id="IPR051043">
    <property type="entry name" value="Sulfatase_Mod_Factor_Kinase"/>
</dbReference>
<evidence type="ECO:0000313" key="3">
    <source>
        <dbReference type="EMBL" id="SEH06337.1"/>
    </source>
</evidence>
<evidence type="ECO:0000256" key="1">
    <source>
        <dbReference type="SAM" id="SignalP"/>
    </source>
</evidence>
<reference evidence="3 4" key="1">
    <citation type="submission" date="2016-10" db="EMBL/GenBank/DDBJ databases">
        <authorList>
            <person name="de Groot N.N."/>
        </authorList>
    </citation>
    <scope>NUCLEOTIDE SEQUENCE [LARGE SCALE GENOMIC DNA]</scope>
    <source>
        <strain evidence="3">MBHS1</strain>
    </source>
</reference>
<evidence type="ECO:0000259" key="2">
    <source>
        <dbReference type="Pfam" id="PF03781"/>
    </source>
</evidence>
<organism evidence="3 4">
    <name type="scientific">Candidatus Venteria ishoeyi</name>
    <dbReference type="NCBI Taxonomy" id="1899563"/>
    <lineage>
        <taxon>Bacteria</taxon>
        <taxon>Pseudomonadati</taxon>
        <taxon>Pseudomonadota</taxon>
        <taxon>Gammaproteobacteria</taxon>
        <taxon>Thiotrichales</taxon>
        <taxon>Thiotrichaceae</taxon>
        <taxon>Venteria</taxon>
    </lineage>
</organism>
<dbReference type="InterPro" id="IPR016187">
    <property type="entry name" value="CTDL_fold"/>
</dbReference>
<dbReference type="EC" id="2.7.11.1" evidence="3"/>
<accession>A0A1H6F886</accession>
<dbReference type="PANTHER" id="PTHR23150:SF19">
    <property type="entry name" value="FORMYLGLYCINE-GENERATING ENZYME"/>
    <property type="match status" value="1"/>
</dbReference>
<gene>
    <name evidence="3" type="primary">pkn1_4</name>
    <name evidence="3" type="ORF">MBHS_02194</name>
</gene>
<dbReference type="GO" id="GO:0120147">
    <property type="term" value="F:formylglycine-generating oxidase activity"/>
    <property type="evidence" value="ECO:0007669"/>
    <property type="project" value="TreeGrafter"/>
</dbReference>
<sequence length="579" mass="65452">MHIKTIHCLLILLTLFSAAHAAPITDAYRPGTVRVSMPGMNEGFGFIVGERDNELYILTAEHVVKDLPGSAAPQVYFYRDQRKAVTAEVLIREPKPFDAALLRVAKPKRIDWQPQSFCLPPYQSPETVWFIGRDKKWFVPKGRDAGQLNDSEPNYKDQLEISISSVRPGTSGAPLLNSRGLIGMIIEDKVNSARAIAVRKLQRFVMHDNYPWDLLSCGGETLASDKQREQEVSKKQKVITEQSSIKKFKNPEINGERIWSDHGGPESHKYCEQKGYDHAVTYAEQKADDCLHSKGNRCVKRTSTDICISKNGPCAIYTLIGCTAISSKIVAPVKKEKISVLTAQNNRWTEPKTGMAFIKIPGKCFNMGSPDSEKNRGSDEKQHEVCVKDFWMGKTEVTQAQWQKVMGNNPSSFKGDNKPVENISWNDTRDFLKKLKTRSGKASRLPSEAEWEYAARAGTSTPFNTGNCISSEQANYNGDYPYTDCPKGQYREQTMDVAAFPANDFGLFDMHGNVWEWTCSAYDKNYNGKESRCADRAEDYVLRGGSWYYDAKNLRSALRNWYAPDYRNYDVGFRVVYSE</sequence>
<dbReference type="InterPro" id="IPR009003">
    <property type="entry name" value="Peptidase_S1_PA"/>
</dbReference>
<dbReference type="Gene3D" id="2.40.10.120">
    <property type="match status" value="1"/>
</dbReference>
<dbReference type="GO" id="GO:0004674">
    <property type="term" value="F:protein serine/threonine kinase activity"/>
    <property type="evidence" value="ECO:0007669"/>
    <property type="project" value="UniProtKB-EC"/>
</dbReference>
<proteinExistence type="predicted"/>
<keyword evidence="1" id="KW-0732">Signal</keyword>
<keyword evidence="3" id="KW-0418">Kinase</keyword>
<name>A0A1H6F886_9GAMM</name>
<feature type="domain" description="Sulfatase-modifying factor enzyme-like" evidence="2">
    <location>
        <begin position="357"/>
        <end position="576"/>
    </location>
</feature>
<dbReference type="Proteomes" id="UP000236724">
    <property type="component" value="Unassembled WGS sequence"/>
</dbReference>
<dbReference type="SUPFAM" id="SSF56436">
    <property type="entry name" value="C-type lectin-like"/>
    <property type="match status" value="1"/>
</dbReference>
<keyword evidence="4" id="KW-1185">Reference proteome</keyword>
<dbReference type="SUPFAM" id="SSF50494">
    <property type="entry name" value="Trypsin-like serine proteases"/>
    <property type="match status" value="1"/>
</dbReference>
<dbReference type="RefSeq" id="WP_103920126.1">
    <property type="nucleotide sequence ID" value="NZ_FMSV02000471.1"/>
</dbReference>
<dbReference type="Gene3D" id="3.90.1580.10">
    <property type="entry name" value="paralog of FGE (formylglycine-generating enzyme)"/>
    <property type="match status" value="1"/>
</dbReference>
<protein>
    <submittedName>
        <fullName evidence="3">Serine/threonine-protein kinase pkn1</fullName>
        <ecNumber evidence="3">2.7.11.1</ecNumber>
    </submittedName>
</protein>
<evidence type="ECO:0000313" key="4">
    <source>
        <dbReference type="Proteomes" id="UP000236724"/>
    </source>
</evidence>
<dbReference type="InterPro" id="IPR042095">
    <property type="entry name" value="SUMF_sf"/>
</dbReference>
<dbReference type="Pfam" id="PF03781">
    <property type="entry name" value="FGE-sulfatase"/>
    <property type="match status" value="1"/>
</dbReference>
<dbReference type="PANTHER" id="PTHR23150">
    <property type="entry name" value="SULFATASE MODIFYING FACTOR 1, 2"/>
    <property type="match status" value="1"/>
</dbReference>
<dbReference type="EMBL" id="FMSV02000471">
    <property type="protein sequence ID" value="SEH06337.1"/>
    <property type="molecule type" value="Genomic_DNA"/>
</dbReference>
<keyword evidence="3" id="KW-0808">Transferase</keyword>